<evidence type="ECO:0000313" key="2">
    <source>
        <dbReference type="EMBL" id="VAH85200.1"/>
    </source>
</evidence>
<accession>A0A9R1QXI8</accession>
<evidence type="ECO:0000256" key="1">
    <source>
        <dbReference type="SAM" id="MobiDB-lite"/>
    </source>
</evidence>
<proteinExistence type="predicted"/>
<dbReference type="Gramene" id="TRITD3Bv1G261660.1">
    <property type="protein sequence ID" value="TRITD3Bv1G261660.1"/>
    <property type="gene ID" value="TRITD3Bv1G261660"/>
</dbReference>
<protein>
    <submittedName>
        <fullName evidence="2">Uncharacterized protein</fullName>
    </submittedName>
</protein>
<dbReference type="Proteomes" id="UP000324705">
    <property type="component" value="Chromosome 3B"/>
</dbReference>
<keyword evidence="3" id="KW-1185">Reference proteome</keyword>
<name>A0A9R1QXI8_TRITD</name>
<dbReference type="AlphaFoldDB" id="A0A9R1QXI8"/>
<dbReference type="EMBL" id="LT934116">
    <property type="protein sequence ID" value="VAH85200.1"/>
    <property type="molecule type" value="Genomic_DNA"/>
</dbReference>
<reference evidence="2 3" key="1">
    <citation type="submission" date="2017-09" db="EMBL/GenBank/DDBJ databases">
        <authorList>
            <consortium name="International Durum Wheat Genome Sequencing Consortium (IDWGSC)"/>
            <person name="Milanesi L."/>
        </authorList>
    </citation>
    <scope>NUCLEOTIDE SEQUENCE [LARGE SCALE GENOMIC DNA]</scope>
    <source>
        <strain evidence="3">cv. Svevo</strain>
    </source>
</reference>
<feature type="region of interest" description="Disordered" evidence="1">
    <location>
        <begin position="1"/>
        <end position="62"/>
    </location>
</feature>
<sequence length="191" mass="21131">MSSLCSGSSPPPSSSLVRATASEGELERRSYGNNTGYYPSAAAEKRQAGGGKKSHRGSTKSRGEKGFIEGWFCVNNREPVLRVGVPHHVFSMSDKLKGCKLRKVKLRDVKNMMCDMRWCCVCAPPPTLRLLGPKGTSSRTEKKIEPVCRDIELKVLLVAYIPIGNPSRQNYALLSHDLNFTKFLVPPTPMY</sequence>
<evidence type="ECO:0000313" key="3">
    <source>
        <dbReference type="Proteomes" id="UP000324705"/>
    </source>
</evidence>
<organism evidence="2 3">
    <name type="scientific">Triticum turgidum subsp. durum</name>
    <name type="common">Durum wheat</name>
    <name type="synonym">Triticum durum</name>
    <dbReference type="NCBI Taxonomy" id="4567"/>
    <lineage>
        <taxon>Eukaryota</taxon>
        <taxon>Viridiplantae</taxon>
        <taxon>Streptophyta</taxon>
        <taxon>Embryophyta</taxon>
        <taxon>Tracheophyta</taxon>
        <taxon>Spermatophyta</taxon>
        <taxon>Magnoliopsida</taxon>
        <taxon>Liliopsida</taxon>
        <taxon>Poales</taxon>
        <taxon>Poaceae</taxon>
        <taxon>BOP clade</taxon>
        <taxon>Pooideae</taxon>
        <taxon>Triticodae</taxon>
        <taxon>Triticeae</taxon>
        <taxon>Triticinae</taxon>
        <taxon>Triticum</taxon>
    </lineage>
</organism>
<gene>
    <name evidence="2" type="ORF">TRITD_3Bv1G261660</name>
</gene>